<sequence length="53" mass="5928">MTFGIFISLIGFPIAVLIVTFLCYWDIERKYKEQNKSGLERGPVSSEEGGISS</sequence>
<proteinExistence type="predicted"/>
<evidence type="ECO:0000256" key="1">
    <source>
        <dbReference type="SAM" id="MobiDB-lite"/>
    </source>
</evidence>
<feature type="region of interest" description="Disordered" evidence="1">
    <location>
        <begin position="34"/>
        <end position="53"/>
    </location>
</feature>
<keyword evidence="2" id="KW-0472">Membrane</keyword>
<keyword evidence="2" id="KW-1133">Transmembrane helix</keyword>
<feature type="transmembrane region" description="Helical" evidence="2">
    <location>
        <begin position="6"/>
        <end position="27"/>
    </location>
</feature>
<gene>
    <name evidence="3" type="ORF">J2S00_002760</name>
</gene>
<dbReference type="EMBL" id="JAUSUQ010000010">
    <property type="protein sequence ID" value="MDQ0339965.1"/>
    <property type="molecule type" value="Genomic_DNA"/>
</dbReference>
<organism evidence="3 4">
    <name type="scientific">Caldalkalibacillus uzonensis</name>
    <dbReference type="NCBI Taxonomy" id="353224"/>
    <lineage>
        <taxon>Bacteria</taxon>
        <taxon>Bacillati</taxon>
        <taxon>Bacillota</taxon>
        <taxon>Bacilli</taxon>
        <taxon>Bacillales</taxon>
        <taxon>Bacillaceae</taxon>
        <taxon>Caldalkalibacillus</taxon>
    </lineage>
</organism>
<comment type="caution">
    <text evidence="3">The sequence shown here is derived from an EMBL/GenBank/DDBJ whole genome shotgun (WGS) entry which is preliminary data.</text>
</comment>
<evidence type="ECO:0000313" key="3">
    <source>
        <dbReference type="EMBL" id="MDQ0339965.1"/>
    </source>
</evidence>
<evidence type="ECO:0000313" key="4">
    <source>
        <dbReference type="Proteomes" id="UP001232445"/>
    </source>
</evidence>
<keyword evidence="4" id="KW-1185">Reference proteome</keyword>
<reference evidence="3 4" key="1">
    <citation type="submission" date="2023-07" db="EMBL/GenBank/DDBJ databases">
        <title>Genomic Encyclopedia of Type Strains, Phase IV (KMG-IV): sequencing the most valuable type-strain genomes for metagenomic binning, comparative biology and taxonomic classification.</title>
        <authorList>
            <person name="Goeker M."/>
        </authorList>
    </citation>
    <scope>NUCLEOTIDE SEQUENCE [LARGE SCALE GENOMIC DNA]</scope>
    <source>
        <strain evidence="3 4">DSM 17740</strain>
    </source>
</reference>
<dbReference type="Proteomes" id="UP001232445">
    <property type="component" value="Unassembled WGS sequence"/>
</dbReference>
<protein>
    <submittedName>
        <fullName evidence="3">Uncharacterized protein</fullName>
    </submittedName>
</protein>
<evidence type="ECO:0000256" key="2">
    <source>
        <dbReference type="SAM" id="Phobius"/>
    </source>
</evidence>
<keyword evidence="2" id="KW-0812">Transmembrane</keyword>
<dbReference type="RefSeq" id="WP_307340761.1">
    <property type="nucleotide sequence ID" value="NZ_JAUSUQ010000010.1"/>
</dbReference>
<accession>A0ABU0CUD8</accession>
<name>A0ABU0CUD8_9BACI</name>